<dbReference type="SMART" id="SM00388">
    <property type="entry name" value="HisKA"/>
    <property type="match status" value="1"/>
</dbReference>
<keyword evidence="5" id="KW-0808">Transferase</keyword>
<keyword evidence="4" id="KW-1003">Cell membrane</keyword>
<evidence type="ECO:0000256" key="9">
    <source>
        <dbReference type="SAM" id="Phobius"/>
    </source>
</evidence>
<dbReference type="SUPFAM" id="SSF47384">
    <property type="entry name" value="Homodimeric domain of signal transducing histidine kinase"/>
    <property type="match status" value="1"/>
</dbReference>
<evidence type="ECO:0000256" key="6">
    <source>
        <dbReference type="ARBA" id="ARBA00022741"/>
    </source>
</evidence>
<dbReference type="PROSITE" id="PS50109">
    <property type="entry name" value="HIS_KIN"/>
    <property type="match status" value="1"/>
</dbReference>
<dbReference type="PANTHER" id="PTHR44936:SF10">
    <property type="entry name" value="SENSOR PROTEIN RSTB"/>
    <property type="match status" value="1"/>
</dbReference>
<evidence type="ECO:0000313" key="11">
    <source>
        <dbReference type="EMBL" id="XDV10232.1"/>
    </source>
</evidence>
<sequence length="402" mass="45460">MRWKFVKLMSLLLLLSGFLYLSLSELAARNDPEQGHYFVSIQQFERAGELTDIRLVDASELALPETSLQQLAQGQTLALRLSDEQLYYYRQIATGELLQVGPVFAHPVDDSWLRLIIIGFYLGLVVIVLVLVWPVFRDLQRLQQQALMFGETPQVLPQVISARSPIAPLAQTFSRMSRQVMKLVTMHTQLSQTISHEVRTPLARMRFALELMKQTPHNDKYQRQIQRDLKLIENLANSYLAFARLDYFDEHPLAAFDLAKFMDSVAGHYEVFEDTLQLSFRHEGQSGYGDSEALFVVLQNLISNAMKHAQGAIQVSFVVNSAWCELTVEDDGTGFLPGQDLFAAFVKPDAHTAGFGLGLYIVQQIALWHGAKLSCDSSPKLGGARIIMRWPNQRRTSRVTST</sequence>
<dbReference type="PANTHER" id="PTHR44936">
    <property type="entry name" value="SENSOR PROTEIN CREC"/>
    <property type="match status" value="1"/>
</dbReference>
<dbReference type="EC" id="2.7.13.3" evidence="3"/>
<evidence type="ECO:0000256" key="7">
    <source>
        <dbReference type="ARBA" id="ARBA00022777"/>
    </source>
</evidence>
<evidence type="ECO:0000256" key="8">
    <source>
        <dbReference type="ARBA" id="ARBA00022840"/>
    </source>
</evidence>
<keyword evidence="6" id="KW-0547">Nucleotide-binding</keyword>
<reference evidence="11" key="1">
    <citation type="submission" date="2024-07" db="EMBL/GenBank/DDBJ databases">
        <title>Whole genome sequence of bacterial strains from algal surface.</title>
        <authorList>
            <person name="Kumar P."/>
        </authorList>
    </citation>
    <scope>NUCLEOTIDE SEQUENCE</scope>
    <source>
        <strain evidence="11">PP-1MA</strain>
    </source>
</reference>
<dbReference type="GO" id="GO:0000155">
    <property type="term" value="F:phosphorelay sensor kinase activity"/>
    <property type="evidence" value="ECO:0007669"/>
    <property type="project" value="InterPro"/>
</dbReference>
<evidence type="ECO:0000256" key="3">
    <source>
        <dbReference type="ARBA" id="ARBA00012438"/>
    </source>
</evidence>
<dbReference type="Pfam" id="PF02518">
    <property type="entry name" value="HATPase_c"/>
    <property type="match status" value="1"/>
</dbReference>
<dbReference type="SMART" id="SM00387">
    <property type="entry name" value="HATPase_c"/>
    <property type="match status" value="1"/>
</dbReference>
<dbReference type="InterPro" id="IPR036097">
    <property type="entry name" value="HisK_dim/P_sf"/>
</dbReference>
<dbReference type="InterPro" id="IPR036890">
    <property type="entry name" value="HATPase_C_sf"/>
</dbReference>
<dbReference type="InterPro" id="IPR050980">
    <property type="entry name" value="2C_sensor_his_kinase"/>
</dbReference>
<dbReference type="CDD" id="cd00082">
    <property type="entry name" value="HisKA"/>
    <property type="match status" value="1"/>
</dbReference>
<feature type="transmembrane region" description="Helical" evidence="9">
    <location>
        <begin position="112"/>
        <end position="136"/>
    </location>
</feature>
<keyword evidence="7" id="KW-0418">Kinase</keyword>
<evidence type="ECO:0000256" key="1">
    <source>
        <dbReference type="ARBA" id="ARBA00000085"/>
    </source>
</evidence>
<dbReference type="EMBL" id="CP165718">
    <property type="protein sequence ID" value="XDV10232.1"/>
    <property type="molecule type" value="Genomic_DNA"/>
</dbReference>
<dbReference type="InterPro" id="IPR003594">
    <property type="entry name" value="HATPase_dom"/>
</dbReference>
<keyword evidence="8 11" id="KW-0067">ATP-binding</keyword>
<dbReference type="InterPro" id="IPR003661">
    <property type="entry name" value="HisK_dim/P_dom"/>
</dbReference>
<dbReference type="RefSeq" id="WP_369743584.1">
    <property type="nucleotide sequence ID" value="NZ_CP165718.1"/>
</dbReference>
<keyword evidence="9" id="KW-0472">Membrane</keyword>
<evidence type="ECO:0000259" key="10">
    <source>
        <dbReference type="PROSITE" id="PS50109"/>
    </source>
</evidence>
<organism evidence="11">
    <name type="scientific">Pseudidiomarina sp. PP-1MA</name>
    <dbReference type="NCBI Taxonomy" id="3237706"/>
    <lineage>
        <taxon>Bacteria</taxon>
        <taxon>Pseudomonadati</taxon>
        <taxon>Pseudomonadota</taxon>
        <taxon>Gammaproteobacteria</taxon>
        <taxon>Alteromonadales</taxon>
        <taxon>Idiomarinaceae</taxon>
        <taxon>Pseudidiomarina</taxon>
    </lineage>
</organism>
<gene>
    <name evidence="11" type="ORF">AB8S08_03260</name>
</gene>
<dbReference type="Gene3D" id="3.30.565.10">
    <property type="entry name" value="Histidine kinase-like ATPase, C-terminal domain"/>
    <property type="match status" value="1"/>
</dbReference>
<dbReference type="Gene3D" id="1.10.287.130">
    <property type="match status" value="1"/>
</dbReference>
<proteinExistence type="predicted"/>
<evidence type="ECO:0000256" key="5">
    <source>
        <dbReference type="ARBA" id="ARBA00022679"/>
    </source>
</evidence>
<dbReference type="GO" id="GO:0005886">
    <property type="term" value="C:plasma membrane"/>
    <property type="evidence" value="ECO:0007669"/>
    <property type="project" value="UniProtKB-SubCell"/>
</dbReference>
<protein>
    <recommendedName>
        <fullName evidence="3">histidine kinase</fullName>
        <ecNumber evidence="3">2.7.13.3</ecNumber>
    </recommendedName>
</protein>
<dbReference type="AlphaFoldDB" id="A0AB39XBS4"/>
<comment type="subcellular location">
    <subcellularLocation>
        <location evidence="2">Cell membrane</location>
        <topology evidence="2">Multi-pass membrane protein</topology>
    </subcellularLocation>
</comment>
<keyword evidence="9" id="KW-0812">Transmembrane</keyword>
<comment type="catalytic activity">
    <reaction evidence="1">
        <text>ATP + protein L-histidine = ADP + protein N-phospho-L-histidine.</text>
        <dbReference type="EC" id="2.7.13.3"/>
    </reaction>
</comment>
<keyword evidence="9" id="KW-1133">Transmembrane helix</keyword>
<accession>A0AB39XBS4</accession>
<dbReference type="InterPro" id="IPR005467">
    <property type="entry name" value="His_kinase_dom"/>
</dbReference>
<evidence type="ECO:0000256" key="4">
    <source>
        <dbReference type="ARBA" id="ARBA00022475"/>
    </source>
</evidence>
<dbReference type="SUPFAM" id="SSF55874">
    <property type="entry name" value="ATPase domain of HSP90 chaperone/DNA topoisomerase II/histidine kinase"/>
    <property type="match status" value="1"/>
</dbReference>
<evidence type="ECO:0000256" key="2">
    <source>
        <dbReference type="ARBA" id="ARBA00004651"/>
    </source>
</evidence>
<feature type="domain" description="Histidine kinase" evidence="10">
    <location>
        <begin position="193"/>
        <end position="394"/>
    </location>
</feature>
<dbReference type="Pfam" id="PF00512">
    <property type="entry name" value="HisKA"/>
    <property type="match status" value="1"/>
</dbReference>
<dbReference type="GO" id="GO:0005524">
    <property type="term" value="F:ATP binding"/>
    <property type="evidence" value="ECO:0007669"/>
    <property type="project" value="UniProtKB-KW"/>
</dbReference>
<name>A0AB39XBS4_9GAMM</name>